<reference evidence="1" key="1">
    <citation type="submission" date="2020-10" db="EMBL/GenBank/DDBJ databases">
        <title>Connecting structure to function with the recovery of over 1000 high-quality activated sludge metagenome-assembled genomes encoding full-length rRNA genes using long-read sequencing.</title>
        <authorList>
            <person name="Singleton C.M."/>
            <person name="Petriglieri F."/>
            <person name="Kristensen J.M."/>
            <person name="Kirkegaard R.H."/>
            <person name="Michaelsen T.Y."/>
            <person name="Andersen M.H."/>
            <person name="Karst S.M."/>
            <person name="Dueholm M.S."/>
            <person name="Nielsen P.H."/>
            <person name="Albertsen M."/>
        </authorList>
    </citation>
    <scope>NUCLEOTIDE SEQUENCE</scope>
    <source>
        <strain evidence="1">Hirt_18-Q3-R61-65_BATAC.395</strain>
    </source>
</reference>
<evidence type="ECO:0000313" key="2">
    <source>
        <dbReference type="Proteomes" id="UP000886689"/>
    </source>
</evidence>
<comment type="caution">
    <text evidence="1">The sequence shown here is derived from an EMBL/GenBank/DDBJ whole genome shotgun (WGS) entry which is preliminary data.</text>
</comment>
<dbReference type="AlphaFoldDB" id="A0A9D7PRB5"/>
<dbReference type="Proteomes" id="UP000886689">
    <property type="component" value="Unassembled WGS sequence"/>
</dbReference>
<evidence type="ECO:0000313" key="1">
    <source>
        <dbReference type="EMBL" id="MBK8523918.1"/>
    </source>
</evidence>
<proteinExistence type="predicted"/>
<name>A0A9D7PRB5_9PROT</name>
<sequence>MPLQQDIAAGTLCAVAVERPVLTRRLMLCAKHSAVALVACTVGWELRGSK</sequence>
<protein>
    <submittedName>
        <fullName evidence="1">Uncharacterized protein</fullName>
    </submittedName>
</protein>
<accession>A0A9D7PRB5</accession>
<gene>
    <name evidence="1" type="ORF">IPL58_07205</name>
</gene>
<organism evidence="1 2">
    <name type="scientific">Candidatus Proximibacter danicus</name>
    <dbReference type="NCBI Taxonomy" id="2954365"/>
    <lineage>
        <taxon>Bacteria</taxon>
        <taxon>Pseudomonadati</taxon>
        <taxon>Pseudomonadota</taxon>
        <taxon>Betaproteobacteria</taxon>
        <taxon>Candidatus Proximibacter</taxon>
    </lineage>
</organism>
<dbReference type="EMBL" id="JADJUC010000005">
    <property type="protein sequence ID" value="MBK8523918.1"/>
    <property type="molecule type" value="Genomic_DNA"/>
</dbReference>